<accession>A0A7Y6M8R4</accession>
<sequence>MAAIVRTERAERVFVSYHQLVVSDREYDEGHPDHSDDELASSRPGIAVIWTGVHTGFLDVTIRLATAAPPMPRPGEWEEGTEVDLVTLTGETVLCGLMGDPPAQFPDLTPQGPGRYRMRVHTRGRSLNNKAYGQVCPEVYVITIWPVDVGPGAAARYREMAAHEPPTRSDRLRAWAREQMMNEPGRPARRVKHDQPSSTAVQETSGATP</sequence>
<feature type="compositionally biased region" description="Polar residues" evidence="1">
    <location>
        <begin position="196"/>
        <end position="209"/>
    </location>
</feature>
<dbReference type="Proteomes" id="UP000586042">
    <property type="component" value="Unassembled WGS sequence"/>
</dbReference>
<protein>
    <submittedName>
        <fullName evidence="2">Uncharacterized protein</fullName>
    </submittedName>
</protein>
<evidence type="ECO:0000256" key="1">
    <source>
        <dbReference type="SAM" id="MobiDB-lite"/>
    </source>
</evidence>
<feature type="region of interest" description="Disordered" evidence="1">
    <location>
        <begin position="181"/>
        <end position="209"/>
    </location>
</feature>
<gene>
    <name evidence="2" type="ORF">HTZ77_41580</name>
</gene>
<reference evidence="2 3" key="1">
    <citation type="submission" date="2020-06" db="EMBL/GenBank/DDBJ databases">
        <title>Nonomuraea sp. SMC257, a novel actinomycete isolated from soil.</title>
        <authorList>
            <person name="Chanama M."/>
        </authorList>
    </citation>
    <scope>NUCLEOTIDE SEQUENCE [LARGE SCALE GENOMIC DNA]</scope>
    <source>
        <strain evidence="2 3">SMC257</strain>
    </source>
</reference>
<dbReference type="EMBL" id="JABWGN010000023">
    <property type="protein sequence ID" value="NUW37846.1"/>
    <property type="molecule type" value="Genomic_DNA"/>
</dbReference>
<comment type="caution">
    <text evidence="2">The sequence shown here is derived from an EMBL/GenBank/DDBJ whole genome shotgun (WGS) entry which is preliminary data.</text>
</comment>
<proteinExistence type="predicted"/>
<name>A0A7Y6M8R4_9ACTN</name>
<dbReference type="AlphaFoldDB" id="A0A7Y6M8R4"/>
<evidence type="ECO:0000313" key="3">
    <source>
        <dbReference type="Proteomes" id="UP000586042"/>
    </source>
</evidence>
<evidence type="ECO:0000313" key="2">
    <source>
        <dbReference type="EMBL" id="NUW37846.1"/>
    </source>
</evidence>
<keyword evidence="3" id="KW-1185">Reference proteome</keyword>
<dbReference type="RefSeq" id="WP_175595284.1">
    <property type="nucleotide sequence ID" value="NZ_JABWGN010000023.1"/>
</dbReference>
<organism evidence="2 3">
    <name type="scientific">Nonomuraea montanisoli</name>
    <dbReference type="NCBI Taxonomy" id="2741721"/>
    <lineage>
        <taxon>Bacteria</taxon>
        <taxon>Bacillati</taxon>
        <taxon>Actinomycetota</taxon>
        <taxon>Actinomycetes</taxon>
        <taxon>Streptosporangiales</taxon>
        <taxon>Streptosporangiaceae</taxon>
        <taxon>Nonomuraea</taxon>
    </lineage>
</organism>